<evidence type="ECO:0000313" key="4">
    <source>
        <dbReference type="Proteomes" id="UP000785679"/>
    </source>
</evidence>
<proteinExistence type="predicted"/>
<accession>A0A8J8NQ11</accession>
<evidence type="ECO:0000313" key="3">
    <source>
        <dbReference type="EMBL" id="TNV78704.1"/>
    </source>
</evidence>
<dbReference type="OrthoDB" id="10613043at2759"/>
<gene>
    <name evidence="3" type="ORF">FGO68_gene12187</name>
</gene>
<dbReference type="AlphaFoldDB" id="A0A8J8NQ11"/>
<evidence type="ECO:0000256" key="2">
    <source>
        <dbReference type="SAM" id="Phobius"/>
    </source>
</evidence>
<feature type="transmembrane region" description="Helical" evidence="2">
    <location>
        <begin position="387"/>
        <end position="407"/>
    </location>
</feature>
<keyword evidence="2" id="KW-0812">Transmembrane</keyword>
<protein>
    <submittedName>
        <fullName evidence="3">Uncharacterized protein</fullName>
    </submittedName>
</protein>
<organism evidence="3 4">
    <name type="scientific">Halteria grandinella</name>
    <dbReference type="NCBI Taxonomy" id="5974"/>
    <lineage>
        <taxon>Eukaryota</taxon>
        <taxon>Sar</taxon>
        <taxon>Alveolata</taxon>
        <taxon>Ciliophora</taxon>
        <taxon>Intramacronucleata</taxon>
        <taxon>Spirotrichea</taxon>
        <taxon>Stichotrichia</taxon>
        <taxon>Sporadotrichida</taxon>
        <taxon>Halteriidae</taxon>
        <taxon>Halteria</taxon>
    </lineage>
</organism>
<keyword evidence="2" id="KW-0472">Membrane</keyword>
<feature type="compositionally biased region" description="Basic and acidic residues" evidence="1">
    <location>
        <begin position="290"/>
        <end position="311"/>
    </location>
</feature>
<reference evidence="3" key="1">
    <citation type="submission" date="2019-06" db="EMBL/GenBank/DDBJ databases">
        <authorList>
            <person name="Zheng W."/>
        </authorList>
    </citation>
    <scope>NUCLEOTIDE SEQUENCE</scope>
    <source>
        <strain evidence="3">QDHG01</strain>
    </source>
</reference>
<keyword evidence="2" id="KW-1133">Transmembrane helix</keyword>
<sequence>MDRTWRDRVEKEGSALDDPTLTRWQKFIQGGYSLNNVGRKFAEGLALKQRKVEFLEDLIEKKEEFKEERDRLLIRMLEVKILNTFNMYRIPFMAGSFGFCLAFFLKSKMSLHVRLLPLMFLGSFASMYNYQVGQYGVYRNIDEIYKVLTDKRDSEVGGQAWRYLKDLASEQGQTLRQRLLLKRKRYAEQKGEAITQSDEELEAEIEKEIQTAAEQKVEKKPSKLNQMIRDGFKGKKNEALGFRKKKDESTESTQEEDDLVQESPDKPKLRLRDMTPEQREAYLKSKLKQKVMEKSAESLKKSSQKENESRETALANGEDVYVLQSMLKEKVFEKTAKKLEDKAEREEDKRGKIGTDEEVLEEKKKWKIVIQEQNDQPQEQSWISINLNFIGGAIGTLGMCAVILAILQ</sequence>
<feature type="transmembrane region" description="Helical" evidence="2">
    <location>
        <begin position="85"/>
        <end position="105"/>
    </location>
</feature>
<evidence type="ECO:0000256" key="1">
    <source>
        <dbReference type="SAM" id="MobiDB-lite"/>
    </source>
</evidence>
<feature type="compositionally biased region" description="Basic and acidic residues" evidence="1">
    <location>
        <begin position="263"/>
        <end position="283"/>
    </location>
</feature>
<dbReference type="EMBL" id="RRYP01009974">
    <property type="protein sequence ID" value="TNV78704.1"/>
    <property type="molecule type" value="Genomic_DNA"/>
</dbReference>
<comment type="caution">
    <text evidence="3">The sequence shown here is derived from an EMBL/GenBank/DDBJ whole genome shotgun (WGS) entry which is preliminary data.</text>
</comment>
<dbReference type="Proteomes" id="UP000785679">
    <property type="component" value="Unassembled WGS sequence"/>
</dbReference>
<keyword evidence="4" id="KW-1185">Reference proteome</keyword>
<feature type="transmembrane region" description="Helical" evidence="2">
    <location>
        <begin position="111"/>
        <end position="130"/>
    </location>
</feature>
<name>A0A8J8NQ11_HALGN</name>
<feature type="region of interest" description="Disordered" evidence="1">
    <location>
        <begin position="238"/>
        <end position="315"/>
    </location>
</feature>